<keyword evidence="7" id="KW-0812">Transmembrane</keyword>
<evidence type="ECO:0000256" key="1">
    <source>
        <dbReference type="ARBA" id="ARBA00011076"/>
    </source>
</evidence>
<dbReference type="InterPro" id="IPR012338">
    <property type="entry name" value="Beta-lactam/transpept-like"/>
</dbReference>
<evidence type="ECO:0000256" key="6">
    <source>
        <dbReference type="HAMAP-Rule" id="MF_00313"/>
    </source>
</evidence>
<evidence type="ECO:0000256" key="7">
    <source>
        <dbReference type="SAM" id="Phobius"/>
    </source>
</evidence>
<feature type="binding site" evidence="6">
    <location>
        <position position="217"/>
    </location>
    <ligand>
        <name>substrate</name>
    </ligand>
</feature>
<dbReference type="EMBL" id="WFLN01000005">
    <property type="protein sequence ID" value="KAB8031936.1"/>
    <property type="molecule type" value="Genomic_DNA"/>
</dbReference>
<evidence type="ECO:0000256" key="5">
    <source>
        <dbReference type="ARBA" id="ARBA00049534"/>
    </source>
</evidence>
<comment type="catalytic activity">
    <reaction evidence="5 6">
        <text>L-glutamine + H2O = L-glutamate + NH4(+)</text>
        <dbReference type="Rhea" id="RHEA:15889"/>
        <dbReference type="ChEBI" id="CHEBI:15377"/>
        <dbReference type="ChEBI" id="CHEBI:28938"/>
        <dbReference type="ChEBI" id="CHEBI:29985"/>
        <dbReference type="ChEBI" id="CHEBI:58359"/>
        <dbReference type="EC" id="3.5.1.2"/>
    </reaction>
</comment>
<feature type="binding site" evidence="6">
    <location>
        <position position="241"/>
    </location>
    <ligand>
        <name>substrate</name>
    </ligand>
</feature>
<feature type="binding site" evidence="6">
    <location>
        <position position="166"/>
    </location>
    <ligand>
        <name>substrate</name>
    </ligand>
</feature>
<gene>
    <name evidence="6 8" type="primary">glsA</name>
    <name evidence="8" type="ORF">GCL57_04630</name>
</gene>
<dbReference type="Proteomes" id="UP000442694">
    <property type="component" value="Unassembled WGS sequence"/>
</dbReference>
<sequence>MFNSLFWEKSMGYKVFIGSFHIPFSIVSLLIGVMSLNAIAKTQFSAKEAISKVYKEVLSEDKKMSEQERGKVADYIPELAAANPEYFGISIATSNGSVVSVGDSEIPFSIQSISKPFIYGLALKDHNDDKGFSVNNRVGLNATGHAFNSILSITEKEDHRQNPMVNAGAIQVTSYVKKGSENNKWTHALNFINSLTDGKTFLGEKVYRSEAATNQNNQKIANLLFDYKMIDDNPMDALDRYTKACSIMITSKQLALMGATLANGGINPLTKKRVLSANQVRDVLSQMVVSGLYENSGAWWTEVGLPTKSGVAGGLLAVFPHKYAIAVFSPRLDKAGNTVRGQAVIKKISQMYNLHMLH</sequence>
<keyword evidence="7" id="KW-0472">Membrane</keyword>
<comment type="caution">
    <text evidence="8">The sequence shown here is derived from an EMBL/GenBank/DDBJ whole genome shotgun (WGS) entry which is preliminary data.</text>
</comment>
<organism evidence="8 9">
    <name type="scientific">Fluviispira multicolorata</name>
    <dbReference type="NCBI Taxonomy" id="2654512"/>
    <lineage>
        <taxon>Bacteria</taxon>
        <taxon>Pseudomonadati</taxon>
        <taxon>Bdellovibrionota</taxon>
        <taxon>Oligoflexia</taxon>
        <taxon>Silvanigrellales</taxon>
        <taxon>Silvanigrellaceae</taxon>
        <taxon>Fluviispira</taxon>
    </lineage>
</organism>
<keyword evidence="7" id="KW-1133">Transmembrane helix</keyword>
<evidence type="ECO:0000256" key="3">
    <source>
        <dbReference type="ARBA" id="ARBA00012918"/>
    </source>
</evidence>
<name>A0A833JG45_9BACT</name>
<dbReference type="GO" id="GO:0004359">
    <property type="term" value="F:glutaminase activity"/>
    <property type="evidence" value="ECO:0007669"/>
    <property type="project" value="UniProtKB-UniRule"/>
</dbReference>
<dbReference type="PANTHER" id="PTHR12544">
    <property type="entry name" value="GLUTAMINASE"/>
    <property type="match status" value="1"/>
</dbReference>
<feature type="binding site" evidence="6">
    <location>
        <position position="311"/>
    </location>
    <ligand>
        <name>substrate</name>
    </ligand>
</feature>
<evidence type="ECO:0000256" key="4">
    <source>
        <dbReference type="ARBA" id="ARBA00022801"/>
    </source>
</evidence>
<dbReference type="SUPFAM" id="SSF56601">
    <property type="entry name" value="beta-lactamase/transpeptidase-like"/>
    <property type="match status" value="1"/>
</dbReference>
<reference evidence="8 9" key="1">
    <citation type="submission" date="2019-10" db="EMBL/GenBank/DDBJ databases">
        <title>New genus of Silvanigrellaceae.</title>
        <authorList>
            <person name="Pitt A."/>
            <person name="Hahn M.W."/>
        </authorList>
    </citation>
    <scope>NUCLEOTIDE SEQUENCE [LARGE SCALE GENOMIC DNA]</scope>
    <source>
        <strain evidence="8 9">33A1-SZDP</strain>
    </source>
</reference>
<dbReference type="Pfam" id="PF04960">
    <property type="entry name" value="Glutaminase"/>
    <property type="match status" value="1"/>
</dbReference>
<evidence type="ECO:0000313" key="8">
    <source>
        <dbReference type="EMBL" id="KAB8031936.1"/>
    </source>
</evidence>
<keyword evidence="6" id="KW-0007">Acetylation</keyword>
<evidence type="ECO:0000256" key="2">
    <source>
        <dbReference type="ARBA" id="ARBA00011881"/>
    </source>
</evidence>
<feature type="transmembrane region" description="Helical" evidence="7">
    <location>
        <begin position="20"/>
        <end position="40"/>
    </location>
</feature>
<protein>
    <recommendedName>
        <fullName evidence="3 6">Glutaminase</fullName>
        <ecNumber evidence="3 6">3.5.1.2</ecNumber>
    </recommendedName>
</protein>
<comment type="subunit">
    <text evidence="2 6">Homotetramer.</text>
</comment>
<dbReference type="InterPro" id="IPR015868">
    <property type="entry name" value="Glutaminase"/>
</dbReference>
<dbReference type="Gene3D" id="3.40.710.10">
    <property type="entry name" value="DD-peptidase/beta-lactamase superfamily"/>
    <property type="match status" value="1"/>
</dbReference>
<dbReference type="GO" id="GO:0006543">
    <property type="term" value="P:L-glutamine catabolic process"/>
    <property type="evidence" value="ECO:0007669"/>
    <property type="project" value="TreeGrafter"/>
</dbReference>
<dbReference type="FunFam" id="3.40.710.10:FF:000005">
    <property type="entry name" value="Glutaminase"/>
    <property type="match status" value="1"/>
</dbReference>
<dbReference type="AlphaFoldDB" id="A0A833JG45"/>
<dbReference type="PANTHER" id="PTHR12544:SF29">
    <property type="entry name" value="GLUTAMINASE"/>
    <property type="match status" value="1"/>
</dbReference>
<accession>A0A833JG45</accession>
<feature type="binding site" evidence="6">
    <location>
        <position position="293"/>
    </location>
    <ligand>
        <name>substrate</name>
    </ligand>
</feature>
<feature type="binding site" evidence="6">
    <location>
        <position position="112"/>
    </location>
    <ligand>
        <name>substrate</name>
    </ligand>
</feature>
<keyword evidence="4 6" id="KW-0378">Hydrolase</keyword>
<dbReference type="GO" id="GO:0006537">
    <property type="term" value="P:glutamate biosynthetic process"/>
    <property type="evidence" value="ECO:0007669"/>
    <property type="project" value="TreeGrafter"/>
</dbReference>
<feature type="binding site" evidence="6">
    <location>
        <position position="210"/>
    </location>
    <ligand>
        <name>substrate</name>
    </ligand>
</feature>
<proteinExistence type="inferred from homology"/>
<comment type="similarity">
    <text evidence="1 6">Belongs to the glutaminase family.</text>
</comment>
<dbReference type="HAMAP" id="MF_00313">
    <property type="entry name" value="Glutaminase"/>
    <property type="match status" value="1"/>
</dbReference>
<dbReference type="EC" id="3.5.1.2" evidence="3 6"/>
<dbReference type="NCBIfam" id="TIGR03814">
    <property type="entry name" value="Gln_ase"/>
    <property type="match status" value="1"/>
</dbReference>
<keyword evidence="9" id="KW-1185">Reference proteome</keyword>
<evidence type="ECO:0000313" key="9">
    <source>
        <dbReference type="Proteomes" id="UP000442694"/>
    </source>
</evidence>